<feature type="domain" description="GGDEF" evidence="2">
    <location>
        <begin position="211"/>
        <end position="347"/>
    </location>
</feature>
<dbReference type="SUPFAM" id="SSF55073">
    <property type="entry name" value="Nucleotide cyclase"/>
    <property type="match status" value="1"/>
</dbReference>
<dbReference type="EMBL" id="AP024355">
    <property type="protein sequence ID" value="BCR03754.1"/>
    <property type="molecule type" value="Genomic_DNA"/>
</dbReference>
<dbReference type="InterPro" id="IPR052163">
    <property type="entry name" value="DGC-Regulatory_Protein"/>
</dbReference>
<dbReference type="SMART" id="SM00267">
    <property type="entry name" value="GGDEF"/>
    <property type="match status" value="1"/>
</dbReference>
<accession>A0ABM8HPU8</accession>
<protein>
    <submittedName>
        <fullName evidence="3">GGDEF domain-containing protein</fullName>
    </submittedName>
</protein>
<keyword evidence="4" id="KW-1185">Reference proteome</keyword>
<reference evidence="3 4" key="1">
    <citation type="journal article" date="2016" name="C (Basel)">
        <title>Selective Growth of and Electricity Production by Marine Exoelectrogenic Bacteria in Self-Aggregated Hydrogel of Microbially Reduced Graphene Oxide.</title>
        <authorList>
            <person name="Yoshida N."/>
            <person name="Goto Y."/>
            <person name="Miyata Y."/>
        </authorList>
    </citation>
    <scope>NUCLEOTIDE SEQUENCE [LARGE SCALE GENOMIC DNA]</scope>
    <source>
        <strain evidence="3 4">NIT-T3</strain>
    </source>
</reference>
<dbReference type="InterPro" id="IPR000160">
    <property type="entry name" value="GGDEF_dom"/>
</dbReference>
<dbReference type="PANTHER" id="PTHR46663">
    <property type="entry name" value="DIGUANYLATE CYCLASE DGCT-RELATED"/>
    <property type="match status" value="1"/>
</dbReference>
<feature type="coiled-coil region" evidence="1">
    <location>
        <begin position="308"/>
        <end position="335"/>
    </location>
</feature>
<dbReference type="CDD" id="cd01949">
    <property type="entry name" value="GGDEF"/>
    <property type="match status" value="1"/>
</dbReference>
<dbReference type="InterPro" id="IPR029016">
    <property type="entry name" value="GAF-like_dom_sf"/>
</dbReference>
<gene>
    <name evidence="3" type="ORF">DESUT3_08230</name>
</gene>
<reference evidence="3 4" key="2">
    <citation type="journal article" date="2021" name="Int. J. Syst. Evol. Microbiol.">
        <title>Isolation and Polyphasic Characterization of Desulfuromonas versatilis sp. Nov., an Electrogenic Bacteria Capable of Versatile Metabolism Isolated from a Graphene Oxide-Reducing Enrichment Culture.</title>
        <authorList>
            <person name="Xie L."/>
            <person name="Yoshida N."/>
            <person name="Ishii S."/>
            <person name="Meng L."/>
        </authorList>
    </citation>
    <scope>NUCLEOTIDE SEQUENCE [LARGE SCALE GENOMIC DNA]</scope>
    <source>
        <strain evidence="3 4">NIT-T3</strain>
    </source>
</reference>
<proteinExistence type="predicted"/>
<dbReference type="PROSITE" id="PS50887">
    <property type="entry name" value="GGDEF"/>
    <property type="match status" value="1"/>
</dbReference>
<sequence length="347" mass="39046">MRQQSIIERVREIEELARKFHEVEASILSILNFRGFFETLLSKIAGTFEIPQVSFALIEESELAGLVREAVREPATRRNLSFVRRSEFESLLGGRLVPLLVNEGLQPYLRLFPAATRGEIRSAAIVPLQLDGELVGSLNHADPSATRFQPGLNAVFLERLGLKVSLCLSNVTAHEQLVFAAQHDPLTNLLNRRVMDSVLAREFARARRYNGTLSLVFLDLDDFKLVNDSFGHDCGDRLLQHIARLLERLTRSSDLVIRFAGDEFVLILPETAPRDAVQLMGRVQTALQKNPFRENGIVVPTAISFGIASTLEEDLAAAEQLVKRADQRLYRFKDQKKRPAEELAHGR</sequence>
<dbReference type="NCBIfam" id="TIGR00254">
    <property type="entry name" value="GGDEF"/>
    <property type="match status" value="1"/>
</dbReference>
<evidence type="ECO:0000313" key="3">
    <source>
        <dbReference type="EMBL" id="BCR03754.1"/>
    </source>
</evidence>
<name>A0ABM8HPU8_9BACT</name>
<keyword evidence="1" id="KW-0175">Coiled coil</keyword>
<dbReference type="InterPro" id="IPR029787">
    <property type="entry name" value="Nucleotide_cyclase"/>
</dbReference>
<dbReference type="Gene3D" id="3.30.70.270">
    <property type="match status" value="1"/>
</dbReference>
<evidence type="ECO:0000313" key="4">
    <source>
        <dbReference type="Proteomes" id="UP001319827"/>
    </source>
</evidence>
<dbReference type="RefSeq" id="WP_221251202.1">
    <property type="nucleotide sequence ID" value="NZ_AP024355.1"/>
</dbReference>
<evidence type="ECO:0000259" key="2">
    <source>
        <dbReference type="PROSITE" id="PS50887"/>
    </source>
</evidence>
<dbReference type="PANTHER" id="PTHR46663:SF2">
    <property type="entry name" value="GGDEF DOMAIN-CONTAINING PROTEIN"/>
    <property type="match status" value="1"/>
</dbReference>
<dbReference type="SUPFAM" id="SSF55781">
    <property type="entry name" value="GAF domain-like"/>
    <property type="match status" value="1"/>
</dbReference>
<evidence type="ECO:0000256" key="1">
    <source>
        <dbReference type="SAM" id="Coils"/>
    </source>
</evidence>
<dbReference type="Proteomes" id="UP001319827">
    <property type="component" value="Chromosome"/>
</dbReference>
<dbReference type="InterPro" id="IPR043128">
    <property type="entry name" value="Rev_trsase/Diguanyl_cyclase"/>
</dbReference>
<organism evidence="3 4">
    <name type="scientific">Desulfuromonas versatilis</name>
    <dbReference type="NCBI Taxonomy" id="2802975"/>
    <lineage>
        <taxon>Bacteria</taxon>
        <taxon>Pseudomonadati</taxon>
        <taxon>Thermodesulfobacteriota</taxon>
        <taxon>Desulfuromonadia</taxon>
        <taxon>Desulfuromonadales</taxon>
        <taxon>Desulfuromonadaceae</taxon>
        <taxon>Desulfuromonas</taxon>
    </lineage>
</organism>
<dbReference type="Pfam" id="PF00990">
    <property type="entry name" value="GGDEF"/>
    <property type="match status" value="1"/>
</dbReference>
<dbReference type="Gene3D" id="3.30.450.40">
    <property type="match status" value="1"/>
</dbReference>